<accession>A0A133KJ17</accession>
<dbReference type="NCBIfam" id="NF001908">
    <property type="entry name" value="PRK00668.1"/>
    <property type="match status" value="1"/>
</dbReference>
<dbReference type="GO" id="GO:0006183">
    <property type="term" value="P:GTP biosynthetic process"/>
    <property type="evidence" value="ECO:0007669"/>
    <property type="project" value="UniProtKB-UniRule"/>
</dbReference>
<dbReference type="Gene3D" id="3.30.70.141">
    <property type="entry name" value="Nucleoside diphosphate kinase-like domain"/>
    <property type="match status" value="1"/>
</dbReference>
<dbReference type="HAMAP" id="MF_00451">
    <property type="entry name" value="NDP_kinase"/>
    <property type="match status" value="1"/>
</dbReference>
<keyword evidence="9" id="KW-0479">Metal-binding</keyword>
<proteinExistence type="inferred from homology"/>
<feature type="active site" description="Pros-phosphohistidine intermediate" evidence="9 10">
    <location>
        <position position="131"/>
    </location>
</feature>
<comment type="catalytic activity">
    <reaction evidence="9">
        <text>a 2'-deoxyribonucleoside 5'-diphosphate + ATP = a 2'-deoxyribonucleoside 5'-triphosphate + ADP</text>
        <dbReference type="Rhea" id="RHEA:44640"/>
        <dbReference type="ChEBI" id="CHEBI:30616"/>
        <dbReference type="ChEBI" id="CHEBI:61560"/>
        <dbReference type="ChEBI" id="CHEBI:73316"/>
        <dbReference type="ChEBI" id="CHEBI:456216"/>
        <dbReference type="EC" id="2.7.4.6"/>
    </reaction>
</comment>
<dbReference type="GO" id="GO:0006228">
    <property type="term" value="P:UTP biosynthetic process"/>
    <property type="evidence" value="ECO:0007669"/>
    <property type="project" value="UniProtKB-UniRule"/>
</dbReference>
<dbReference type="AlphaFoldDB" id="A0A133KJ17"/>
<keyword evidence="5 9" id="KW-0418">Kinase</keyword>
<keyword evidence="4 9" id="KW-0808">Transferase</keyword>
<evidence type="ECO:0000256" key="3">
    <source>
        <dbReference type="ARBA" id="ARBA00022553"/>
    </source>
</evidence>
<comment type="subunit">
    <text evidence="9">Homotetramer.</text>
</comment>
<dbReference type="InterPro" id="IPR001564">
    <property type="entry name" value="Nucleoside_diP_kinase"/>
</dbReference>
<dbReference type="GO" id="GO:0005737">
    <property type="term" value="C:cytoplasm"/>
    <property type="evidence" value="ECO:0007669"/>
    <property type="project" value="UniProtKB-SubCell"/>
</dbReference>
<keyword evidence="9" id="KW-0963">Cytoplasm</keyword>
<evidence type="ECO:0000256" key="9">
    <source>
        <dbReference type="HAMAP-Rule" id="MF_00451"/>
    </source>
</evidence>
<dbReference type="PROSITE" id="PS51374">
    <property type="entry name" value="NDPK_LIKE"/>
    <property type="match status" value="1"/>
</dbReference>
<evidence type="ECO:0000256" key="2">
    <source>
        <dbReference type="ARBA" id="ARBA00008142"/>
    </source>
</evidence>
<organism evidence="13 14">
    <name type="scientific">Heyndrickxia coagulans</name>
    <name type="common">Weizmannia coagulans</name>
    <dbReference type="NCBI Taxonomy" id="1398"/>
    <lineage>
        <taxon>Bacteria</taxon>
        <taxon>Bacillati</taxon>
        <taxon>Bacillota</taxon>
        <taxon>Bacilli</taxon>
        <taxon>Bacillales</taxon>
        <taxon>Bacillaceae</taxon>
        <taxon>Heyndrickxia</taxon>
    </lineage>
</organism>
<protein>
    <recommendedName>
        <fullName evidence="9">Nucleoside diphosphate kinase</fullName>
        <shortName evidence="9">NDK</shortName>
        <shortName evidence="9">NDP kinase</shortName>
        <ecNumber evidence="9">2.7.4.6</ecNumber>
    </recommendedName>
    <alternativeName>
        <fullName evidence="9">Nucleoside-2-P kinase</fullName>
    </alternativeName>
</protein>
<reference evidence="14" key="1">
    <citation type="submission" date="2016-01" db="EMBL/GenBank/DDBJ databases">
        <authorList>
            <person name="Mitreva M."/>
            <person name="Pepin K.H."/>
            <person name="Mihindukulasuriya K.A."/>
            <person name="Fulton R."/>
            <person name="Fronick C."/>
            <person name="O'Laughlin M."/>
            <person name="Miner T."/>
            <person name="Herter B."/>
            <person name="Rosa B.A."/>
            <person name="Cordes M."/>
            <person name="Tomlinson C."/>
            <person name="Wollam A."/>
            <person name="Palsikar V.B."/>
            <person name="Mardis E.R."/>
            <person name="Wilson R.K."/>
        </authorList>
    </citation>
    <scope>NUCLEOTIDE SEQUENCE [LARGE SCALE GENOMIC DNA]</scope>
    <source>
        <strain evidence="14">GED7749B</strain>
    </source>
</reference>
<feature type="binding site" evidence="9 10">
    <location>
        <position position="107"/>
    </location>
    <ligand>
        <name>ATP</name>
        <dbReference type="ChEBI" id="CHEBI:30616"/>
    </ligand>
</feature>
<comment type="catalytic activity">
    <reaction evidence="9">
        <text>a ribonucleoside 5'-diphosphate + ATP = a ribonucleoside 5'-triphosphate + ADP</text>
        <dbReference type="Rhea" id="RHEA:18113"/>
        <dbReference type="ChEBI" id="CHEBI:30616"/>
        <dbReference type="ChEBI" id="CHEBI:57930"/>
        <dbReference type="ChEBI" id="CHEBI:61557"/>
        <dbReference type="ChEBI" id="CHEBI:456216"/>
        <dbReference type="EC" id="2.7.4.6"/>
    </reaction>
</comment>
<dbReference type="InterPro" id="IPR036850">
    <property type="entry name" value="NDK-like_dom_sf"/>
</dbReference>
<evidence type="ECO:0000256" key="1">
    <source>
        <dbReference type="ARBA" id="ARBA00001946"/>
    </source>
</evidence>
<comment type="cofactor">
    <cofactor evidence="1 9">
        <name>Mg(2+)</name>
        <dbReference type="ChEBI" id="CHEBI:18420"/>
    </cofactor>
</comment>
<feature type="domain" description="Nucleoside diphosphate kinase-like" evidence="12">
    <location>
        <begin position="17"/>
        <end position="154"/>
    </location>
</feature>
<gene>
    <name evidence="9" type="primary">ndk</name>
    <name evidence="13" type="ORF">HMPREF3213_02580</name>
</gene>
<keyword evidence="9" id="KW-0460">Magnesium</keyword>
<feature type="modified residue" description="Phosphothreonine" evidence="9">
    <location>
        <position position="107"/>
    </location>
</feature>
<feature type="modified residue" description="Phosphoserine" evidence="9">
    <location>
        <position position="138"/>
    </location>
</feature>
<comment type="catalytic activity">
    <reaction evidence="8">
        <text>dZDP + ATP = dZTP + ADP</text>
        <dbReference type="Rhea" id="RHEA:67644"/>
        <dbReference type="ChEBI" id="CHEBI:30616"/>
        <dbReference type="ChEBI" id="CHEBI:172929"/>
        <dbReference type="ChEBI" id="CHEBI:172931"/>
        <dbReference type="ChEBI" id="CHEBI:456216"/>
    </reaction>
</comment>
<dbReference type="GO" id="GO:0004550">
    <property type="term" value="F:nucleoside diphosphate kinase activity"/>
    <property type="evidence" value="ECO:0007669"/>
    <property type="project" value="UniProtKB-UniRule"/>
</dbReference>
<keyword evidence="6 9" id="KW-0546">Nucleotide metabolism</keyword>
<evidence type="ECO:0000256" key="7">
    <source>
        <dbReference type="ARBA" id="ARBA00024802"/>
    </source>
</evidence>
<comment type="subcellular location">
    <subcellularLocation>
        <location evidence="9">Cytoplasm</location>
    </subcellularLocation>
</comment>
<comment type="similarity">
    <text evidence="2 9 10 11">Belongs to the NDK family.</text>
</comment>
<keyword evidence="9" id="KW-0067">ATP-binding</keyword>
<name>A0A133KJ17_HEYCO</name>
<dbReference type="CDD" id="cd04413">
    <property type="entry name" value="NDPk_I"/>
    <property type="match status" value="1"/>
</dbReference>
<evidence type="ECO:0000256" key="8">
    <source>
        <dbReference type="ARBA" id="ARBA00047945"/>
    </source>
</evidence>
<feature type="binding site" evidence="9 10">
    <location>
        <position position="128"/>
    </location>
    <ligand>
        <name>ATP</name>
        <dbReference type="ChEBI" id="CHEBI:30616"/>
    </ligand>
</feature>
<dbReference type="FunFam" id="3.30.70.141:FF:000002">
    <property type="entry name" value="Nucleoside diphosphate kinase"/>
    <property type="match status" value="1"/>
</dbReference>
<comment type="function">
    <text evidence="9">Major role in the synthesis of nucleoside triphosphates other than ATP. The ATP gamma phosphate is transferred to the NDP beta phosphate via a ping-pong mechanism, using a phosphorylated active-site intermediate.</text>
</comment>
<feature type="binding site" evidence="9 10">
    <location>
        <position position="101"/>
    </location>
    <ligand>
        <name>ATP</name>
        <dbReference type="ChEBI" id="CHEBI:30616"/>
    </ligand>
</feature>
<comment type="function">
    <text evidence="7">(Microbial infection) Catalyzes the phosphorylation of dZDP to dZTP, when the bacterium is infected by a phage that produces the substrate for the synthesis of dZTP (2- amino-2'-deoxyadenosine 5'-triphosphate), which is then used by the phage as a DNA polymerase substrate.</text>
</comment>
<evidence type="ECO:0000256" key="5">
    <source>
        <dbReference type="ARBA" id="ARBA00022777"/>
    </source>
</evidence>
<feature type="binding site" evidence="9 10">
    <location>
        <position position="73"/>
    </location>
    <ligand>
        <name>ATP</name>
        <dbReference type="ChEBI" id="CHEBI:30616"/>
    </ligand>
</feature>
<evidence type="ECO:0000256" key="11">
    <source>
        <dbReference type="RuleBase" id="RU004011"/>
    </source>
</evidence>
<evidence type="ECO:0000313" key="14">
    <source>
        <dbReference type="Proteomes" id="UP000070376"/>
    </source>
</evidence>
<dbReference type="GO" id="GO:0005524">
    <property type="term" value="F:ATP binding"/>
    <property type="evidence" value="ECO:0007669"/>
    <property type="project" value="UniProtKB-UniRule"/>
</dbReference>
<evidence type="ECO:0000313" key="13">
    <source>
        <dbReference type="EMBL" id="KWZ79476.1"/>
    </source>
</evidence>
<dbReference type="InterPro" id="IPR034907">
    <property type="entry name" value="NDK-like_dom"/>
</dbReference>
<evidence type="ECO:0000256" key="6">
    <source>
        <dbReference type="ARBA" id="ARBA00023080"/>
    </source>
</evidence>
<evidence type="ECO:0000259" key="12">
    <source>
        <dbReference type="SMART" id="SM00562"/>
    </source>
</evidence>
<dbReference type="SMART" id="SM00562">
    <property type="entry name" value="NDK"/>
    <property type="match status" value="1"/>
</dbReference>
<dbReference type="Proteomes" id="UP000070376">
    <property type="component" value="Unassembled WGS sequence"/>
</dbReference>
<feature type="binding site" evidence="9 10">
    <location>
        <position position="118"/>
    </location>
    <ligand>
        <name>ATP</name>
        <dbReference type="ChEBI" id="CHEBI:30616"/>
    </ligand>
</feature>
<dbReference type="EMBL" id="LRPN01000116">
    <property type="protein sequence ID" value="KWZ79476.1"/>
    <property type="molecule type" value="Genomic_DNA"/>
</dbReference>
<feature type="binding site" evidence="9 10">
    <location>
        <position position="25"/>
    </location>
    <ligand>
        <name>ATP</name>
        <dbReference type="ChEBI" id="CHEBI:30616"/>
    </ligand>
</feature>
<evidence type="ECO:0000256" key="4">
    <source>
        <dbReference type="ARBA" id="ARBA00022679"/>
    </source>
</evidence>
<dbReference type="PRINTS" id="PR01243">
    <property type="entry name" value="NUCDPKINASE"/>
</dbReference>
<dbReference type="SUPFAM" id="SSF54919">
    <property type="entry name" value="Nucleoside diphosphate kinase, NDK"/>
    <property type="match status" value="1"/>
</dbReference>
<evidence type="ECO:0000256" key="10">
    <source>
        <dbReference type="PROSITE-ProRule" id="PRU00706"/>
    </source>
</evidence>
<keyword evidence="9" id="KW-0547">Nucleotide-binding</keyword>
<dbReference type="GO" id="GO:0046872">
    <property type="term" value="F:metal ion binding"/>
    <property type="evidence" value="ECO:0007669"/>
    <property type="project" value="UniProtKB-KW"/>
</dbReference>
<keyword evidence="3 9" id="KW-0597">Phosphoprotein</keyword>
<dbReference type="EC" id="2.7.4.6" evidence="9"/>
<dbReference type="Pfam" id="PF00334">
    <property type="entry name" value="NDK"/>
    <property type="match status" value="1"/>
</dbReference>
<comment type="caution">
    <text evidence="13">The sequence shown here is derived from an EMBL/GenBank/DDBJ whole genome shotgun (WGS) entry which is preliminary data.</text>
</comment>
<sequence length="164" mass="18629">MVKMPYIVEMRMEWMKMERTFLMVKPDGVSRQLIGEIVSRFEKKGFRLAGAKLMQISNELAKKHYAEHKERPFFNDLVAFITSGPVFAMVWEGENIIATARQMMGKTNPAEAAPGTIRGDYGVIVSKNIIHGSDSAESAKREISLFFREDELISYSRPADASIY</sequence>
<dbReference type="PATRIC" id="fig|1398.22.peg.2582"/>
<dbReference type="PANTHER" id="PTHR11349">
    <property type="entry name" value="NUCLEOSIDE DIPHOSPHATE KINASE"/>
    <property type="match status" value="1"/>
</dbReference>
<dbReference type="GO" id="GO:0006241">
    <property type="term" value="P:CTP biosynthetic process"/>
    <property type="evidence" value="ECO:0007669"/>
    <property type="project" value="UniProtKB-UniRule"/>
</dbReference>